<feature type="compositionally biased region" description="Basic and acidic residues" evidence="1">
    <location>
        <begin position="14"/>
        <end position="23"/>
    </location>
</feature>
<dbReference type="EMBL" id="ADBF01000016">
    <property type="protein sequence ID" value="EFE50499.1"/>
    <property type="molecule type" value="Genomic_DNA"/>
</dbReference>
<dbReference type="AlphaFoldDB" id="D4DNM3"/>
<reference evidence="2 3" key="1">
    <citation type="submission" date="2010-02" db="EMBL/GenBank/DDBJ databases">
        <authorList>
            <person name="Weinstock G."/>
            <person name="Sodergren E."/>
            <person name="Clifton S."/>
            <person name="Fulton L."/>
            <person name="Fulton B."/>
            <person name="Courtney L."/>
            <person name="Fronick C."/>
            <person name="Harrison M."/>
            <person name="Strong C."/>
            <person name="Farmer C."/>
            <person name="Delahaunty K."/>
            <person name="Markovic C."/>
            <person name="Hall O."/>
            <person name="Minx P."/>
            <person name="Tomlinson C."/>
            <person name="Mitreva M."/>
            <person name="Nelson J."/>
            <person name="Hou S."/>
            <person name="Wollam A."/>
            <person name="Pepin K.H."/>
            <person name="Johnson M."/>
            <person name="Bhonagiri V."/>
            <person name="Zhang X."/>
            <person name="Suruliraj S."/>
            <person name="Warren W."/>
            <person name="Chinwalla A."/>
            <person name="Mardis E.R."/>
            <person name="Wilson R.K."/>
        </authorList>
    </citation>
    <scope>NUCLEOTIDE SEQUENCE [LARGE SCALE GENOMIC DNA]</scope>
    <source>
        <strain evidence="2 3">ATCC 29315</strain>
    </source>
</reference>
<evidence type="ECO:0000256" key="1">
    <source>
        <dbReference type="SAM" id="MobiDB-lite"/>
    </source>
</evidence>
<gene>
    <name evidence="2" type="ORF">NEIELOOT_00656</name>
</gene>
<protein>
    <submittedName>
        <fullName evidence="2">Uncharacterized protein</fullName>
    </submittedName>
</protein>
<accession>D4DNM3</accession>
<proteinExistence type="predicted"/>
<comment type="caution">
    <text evidence="2">The sequence shown here is derived from an EMBL/GenBank/DDBJ whole genome shotgun (WGS) entry which is preliminary data.</text>
</comment>
<name>D4DNM3_NEIEG</name>
<organism evidence="2 3">
    <name type="scientific">Neisseria elongata subsp. glycolytica ATCC 29315</name>
    <dbReference type="NCBI Taxonomy" id="546263"/>
    <lineage>
        <taxon>Bacteria</taxon>
        <taxon>Pseudomonadati</taxon>
        <taxon>Pseudomonadota</taxon>
        <taxon>Betaproteobacteria</taxon>
        <taxon>Neisseriales</taxon>
        <taxon>Neisseriaceae</taxon>
        <taxon>Neisseria</taxon>
    </lineage>
</organism>
<evidence type="ECO:0000313" key="3">
    <source>
        <dbReference type="Proteomes" id="UP000005536"/>
    </source>
</evidence>
<sequence>MTVKGFRRPIQRNRPSEDSVCKNEIKNQDGKIRHCLSDEYFGKSGTKLTTEIEDGLHLKNWRYKMSYLNLDDDMYLVYDFKKI</sequence>
<evidence type="ECO:0000313" key="2">
    <source>
        <dbReference type="EMBL" id="EFE50499.1"/>
    </source>
</evidence>
<dbReference type="Proteomes" id="UP000005536">
    <property type="component" value="Unassembled WGS sequence"/>
</dbReference>
<feature type="region of interest" description="Disordered" evidence="1">
    <location>
        <begin position="1"/>
        <end position="23"/>
    </location>
</feature>
<feature type="compositionally biased region" description="Basic residues" evidence="1">
    <location>
        <begin position="1"/>
        <end position="11"/>
    </location>
</feature>